<evidence type="ECO:0000313" key="1">
    <source>
        <dbReference type="EMBL" id="MDO2409809.1"/>
    </source>
</evidence>
<comment type="caution">
    <text evidence="1">The sequence shown here is derived from an EMBL/GenBank/DDBJ whole genome shotgun (WGS) entry which is preliminary data.</text>
</comment>
<name>A0ABT8T9E0_9BACT</name>
<organism evidence="1 2">
    <name type="scientific">Campylobacter magnus</name>
    <dbReference type="NCBI Taxonomy" id="3026462"/>
    <lineage>
        <taxon>Bacteria</taxon>
        <taxon>Pseudomonadati</taxon>
        <taxon>Campylobacterota</taxon>
        <taxon>Epsilonproteobacteria</taxon>
        <taxon>Campylobacterales</taxon>
        <taxon>Campylobacteraceae</taxon>
        <taxon>Campylobacter</taxon>
    </lineage>
</organism>
<evidence type="ECO:0008006" key="3">
    <source>
        <dbReference type="Google" id="ProtNLM"/>
    </source>
</evidence>
<protein>
    <recommendedName>
        <fullName evidence="3">Lipoprotein</fullName>
    </recommendedName>
</protein>
<evidence type="ECO:0000313" key="2">
    <source>
        <dbReference type="Proteomes" id="UP001171111"/>
    </source>
</evidence>
<dbReference type="Proteomes" id="UP001171111">
    <property type="component" value="Unassembled WGS sequence"/>
</dbReference>
<reference evidence="1 2" key="1">
    <citation type="submission" date="2023-06" db="EMBL/GenBank/DDBJ databases">
        <title>Campylobacter magnum sp. nov., isolated from cecal contents of domestic pigs (Sus scrofa domesticus).</title>
        <authorList>
            <person name="Papic B."/>
            <person name="Gruntar I."/>
        </authorList>
    </citation>
    <scope>NUCLEOTIDE SEQUENCE [LARGE SCALE GENOMIC DNA]</scope>
    <source>
        <strain evidence="2">34484-21</strain>
    </source>
</reference>
<dbReference type="PROSITE" id="PS51257">
    <property type="entry name" value="PROKAR_LIPOPROTEIN"/>
    <property type="match status" value="1"/>
</dbReference>
<gene>
    <name evidence="1" type="ORF">Q2362_06820</name>
</gene>
<keyword evidence="2" id="KW-1185">Reference proteome</keyword>
<proteinExistence type="predicted"/>
<sequence>MKKIFFLWILGLFFAGCFWDEPKPRVLQKPAGVLTKGTLNKIERVKGGYILHALIKNGNRYENARGMVNSLQTRSSDGAVVSYEEGDLLGMQLKNGVIMYSEVMIKNYTTREGGVVRSANKRDKSKIKASLPQENKIRF</sequence>
<dbReference type="EMBL" id="JAULJQ010000007">
    <property type="protein sequence ID" value="MDO2409809.1"/>
    <property type="molecule type" value="Genomic_DNA"/>
</dbReference>
<dbReference type="RefSeq" id="WP_302244587.1">
    <property type="nucleotide sequence ID" value="NZ_JAULJQ010000007.1"/>
</dbReference>
<accession>A0ABT8T9E0</accession>